<dbReference type="AlphaFoldDB" id="A0A317PFQ7"/>
<dbReference type="PANTHER" id="PTHR35342:SF5">
    <property type="entry name" value="TRICARBOXYLIC TRANSPORT PROTEIN"/>
    <property type="match status" value="1"/>
</dbReference>
<feature type="transmembrane region" description="Helical" evidence="1">
    <location>
        <begin position="471"/>
        <end position="489"/>
    </location>
</feature>
<feature type="transmembrane region" description="Helical" evidence="1">
    <location>
        <begin position="259"/>
        <end position="281"/>
    </location>
</feature>
<feature type="domain" description="DUF112" evidence="2">
    <location>
        <begin position="20"/>
        <end position="438"/>
    </location>
</feature>
<organism evidence="3 4">
    <name type="scientific">Hoeflea marina</name>
    <dbReference type="NCBI Taxonomy" id="274592"/>
    <lineage>
        <taxon>Bacteria</taxon>
        <taxon>Pseudomonadati</taxon>
        <taxon>Pseudomonadota</taxon>
        <taxon>Alphaproteobacteria</taxon>
        <taxon>Hyphomicrobiales</taxon>
        <taxon>Rhizobiaceae</taxon>
        <taxon>Hoeflea</taxon>
    </lineage>
</organism>
<evidence type="ECO:0000313" key="4">
    <source>
        <dbReference type="Proteomes" id="UP000246352"/>
    </source>
</evidence>
<feature type="transmembrane region" description="Helical" evidence="1">
    <location>
        <begin position="314"/>
        <end position="335"/>
    </location>
</feature>
<keyword evidence="1" id="KW-0812">Transmembrane</keyword>
<feature type="transmembrane region" description="Helical" evidence="1">
    <location>
        <begin position="166"/>
        <end position="183"/>
    </location>
</feature>
<keyword evidence="4" id="KW-1185">Reference proteome</keyword>
<proteinExistence type="predicted"/>
<name>A0A317PFQ7_9HYPH</name>
<feature type="transmembrane region" description="Helical" evidence="1">
    <location>
        <begin position="195"/>
        <end position="213"/>
    </location>
</feature>
<evidence type="ECO:0000259" key="2">
    <source>
        <dbReference type="Pfam" id="PF01970"/>
    </source>
</evidence>
<dbReference type="Pfam" id="PF01970">
    <property type="entry name" value="TctA"/>
    <property type="match status" value="1"/>
</dbReference>
<dbReference type="OrthoDB" id="9806425at2"/>
<feature type="transmembrane region" description="Helical" evidence="1">
    <location>
        <begin position="58"/>
        <end position="78"/>
    </location>
</feature>
<dbReference type="EMBL" id="QGTR01000006">
    <property type="protein sequence ID" value="PWV97762.1"/>
    <property type="molecule type" value="Genomic_DNA"/>
</dbReference>
<feature type="transmembrane region" description="Helical" evidence="1">
    <location>
        <begin position="144"/>
        <end position="160"/>
    </location>
</feature>
<dbReference type="Proteomes" id="UP000246352">
    <property type="component" value="Unassembled WGS sequence"/>
</dbReference>
<feature type="transmembrane region" description="Helical" evidence="1">
    <location>
        <begin position="355"/>
        <end position="374"/>
    </location>
</feature>
<evidence type="ECO:0000256" key="1">
    <source>
        <dbReference type="SAM" id="Phobius"/>
    </source>
</evidence>
<dbReference type="RefSeq" id="WP_110034050.1">
    <property type="nucleotide sequence ID" value="NZ_QGTR01000006.1"/>
</dbReference>
<sequence length="506" mass="53407">MSSLELAFNLVAQWDVVISVGLAAIFGLFVGAIPGLTATMAMAVLVPITFYLDPIPAVGAMVSCSAMAIFAGDIPAMLLRMPGTPASAAYADEGYRMTLRGEAERALGAGLLFSAIGGLFGTVVLMIAAPMLAEVALEFSSYEYFWLALLGLTSAVFIASKDAPKALISLMIGLGVATIGLENPSGQPRFNFGSIELLAGVNFIAALIGLFAVSEVLRNVINGGLVAPKLDQIRIGNPVREWGQLIRRYWRQQLRGSSLGVVIGALPGAGADIASWMAYAVSRRFSRDPKKFGTGHLEGIVESTSANNAALGGAWVPALVFGVPGDSITAIVIGVLYMKGMNPGPTLFLQNPENIYAVFLIFIAANVLMIGFGWTAISIAKRILTVPRNVLMPIILVFCITGAYASNNGMFDVGVMLAFGILGYLMEENGIPIAPCILGLVLGELVESNFITSMLKSDGELLAFLQRPISLGLGIVTILIWCIPLVMMVRSRLQGKALAATTTGDH</sequence>
<accession>A0A317PFQ7</accession>
<keyword evidence="1" id="KW-0472">Membrane</keyword>
<dbReference type="InterPro" id="IPR002823">
    <property type="entry name" value="DUF112_TM"/>
</dbReference>
<gene>
    <name evidence="3" type="ORF">DFR52_106287</name>
</gene>
<comment type="caution">
    <text evidence="3">The sequence shown here is derived from an EMBL/GenBank/DDBJ whole genome shotgun (WGS) entry which is preliminary data.</text>
</comment>
<feature type="transmembrane region" description="Helical" evidence="1">
    <location>
        <begin position="386"/>
        <end position="404"/>
    </location>
</feature>
<evidence type="ECO:0000313" key="3">
    <source>
        <dbReference type="EMBL" id="PWV97762.1"/>
    </source>
</evidence>
<reference evidence="3 4" key="1">
    <citation type="submission" date="2018-05" db="EMBL/GenBank/DDBJ databases">
        <title>Genomic Encyclopedia of Type Strains, Phase IV (KMG-IV): sequencing the most valuable type-strain genomes for metagenomic binning, comparative biology and taxonomic classification.</title>
        <authorList>
            <person name="Goeker M."/>
        </authorList>
    </citation>
    <scope>NUCLEOTIDE SEQUENCE [LARGE SCALE GENOMIC DNA]</scope>
    <source>
        <strain evidence="3 4">DSM 16791</strain>
    </source>
</reference>
<protein>
    <submittedName>
        <fullName evidence="3">TctA family transporter</fullName>
    </submittedName>
</protein>
<keyword evidence="1" id="KW-1133">Transmembrane helix</keyword>
<feature type="transmembrane region" description="Helical" evidence="1">
    <location>
        <begin position="106"/>
        <end position="132"/>
    </location>
</feature>
<dbReference type="PANTHER" id="PTHR35342">
    <property type="entry name" value="TRICARBOXYLIC TRANSPORT PROTEIN"/>
    <property type="match status" value="1"/>
</dbReference>
<feature type="transmembrane region" description="Helical" evidence="1">
    <location>
        <begin position="20"/>
        <end position="46"/>
    </location>
</feature>